<dbReference type="GO" id="GO:0003729">
    <property type="term" value="F:mRNA binding"/>
    <property type="evidence" value="ECO:0007669"/>
    <property type="project" value="InterPro"/>
</dbReference>
<dbReference type="AlphaFoldDB" id="A0A2A2HU50"/>
<dbReference type="SUPFAM" id="SSF54786">
    <property type="entry name" value="YcfA/nrd intein domain"/>
    <property type="match status" value="1"/>
</dbReference>
<dbReference type="InterPro" id="IPR012933">
    <property type="entry name" value="HicA_mRNA_interferase"/>
</dbReference>
<dbReference type="Proteomes" id="UP000218164">
    <property type="component" value="Unassembled WGS sequence"/>
</dbReference>
<organism evidence="7 8">
    <name type="scientific">Methanosarcina spelaei</name>
    <dbReference type="NCBI Taxonomy" id="1036679"/>
    <lineage>
        <taxon>Archaea</taxon>
        <taxon>Methanobacteriati</taxon>
        <taxon>Methanobacteriota</taxon>
        <taxon>Stenosarchaea group</taxon>
        <taxon>Methanomicrobia</taxon>
        <taxon>Methanosarcinales</taxon>
        <taxon>Methanosarcinaceae</taxon>
        <taxon>Methanosarcina</taxon>
    </lineage>
</organism>
<keyword evidence="3" id="KW-0255">Endonuclease</keyword>
<dbReference type="Gene3D" id="3.30.920.30">
    <property type="entry name" value="Hypothetical protein"/>
    <property type="match status" value="1"/>
</dbReference>
<name>A0A2A2HU50_9EURY</name>
<evidence type="ECO:0000256" key="2">
    <source>
        <dbReference type="ARBA" id="ARBA00022722"/>
    </source>
</evidence>
<proteinExistence type="predicted"/>
<reference evidence="7 8" key="1">
    <citation type="journal article" date="2017" name="BMC Genomics">
        <title>Genomic analysis of methanogenic archaea reveals a shift towards energy conservation.</title>
        <authorList>
            <person name="Gilmore S.P."/>
            <person name="Henske J.K."/>
            <person name="Sexton J.A."/>
            <person name="Solomon K.V."/>
            <person name="Seppala S."/>
            <person name="Yoo J.I."/>
            <person name="Huyett L.M."/>
            <person name="Pressman A."/>
            <person name="Cogan J.Z."/>
            <person name="Kivenson V."/>
            <person name="Peng X."/>
            <person name="Tan Y."/>
            <person name="Valentine D.L."/>
            <person name="O'Malley M.A."/>
        </authorList>
    </citation>
    <scope>NUCLEOTIDE SEQUENCE [LARGE SCALE GENOMIC DNA]</scope>
    <source>
        <strain evidence="7 8">MC-15</strain>
    </source>
</reference>
<comment type="caution">
    <text evidence="7">The sequence shown here is derived from an EMBL/GenBank/DDBJ whole genome shotgun (WGS) entry which is preliminary data.</text>
</comment>
<dbReference type="Pfam" id="PF07927">
    <property type="entry name" value="HicA_toxin"/>
    <property type="match status" value="1"/>
</dbReference>
<dbReference type="OrthoDB" id="7619at2157"/>
<dbReference type="GO" id="GO:0016787">
    <property type="term" value="F:hydrolase activity"/>
    <property type="evidence" value="ECO:0007669"/>
    <property type="project" value="UniProtKB-KW"/>
</dbReference>
<keyword evidence="4" id="KW-0378">Hydrolase</keyword>
<evidence type="ECO:0000256" key="5">
    <source>
        <dbReference type="ARBA" id="ARBA00022884"/>
    </source>
</evidence>
<protein>
    <submittedName>
        <fullName evidence="7">Uncharacterized protein</fullName>
    </submittedName>
</protein>
<keyword evidence="5" id="KW-0694">RNA-binding</keyword>
<evidence type="ECO:0000256" key="1">
    <source>
        <dbReference type="ARBA" id="ARBA00022649"/>
    </source>
</evidence>
<keyword evidence="6" id="KW-0346">Stress response</keyword>
<evidence type="ECO:0000313" key="7">
    <source>
        <dbReference type="EMBL" id="PAV12997.1"/>
    </source>
</evidence>
<evidence type="ECO:0000256" key="3">
    <source>
        <dbReference type="ARBA" id="ARBA00022759"/>
    </source>
</evidence>
<keyword evidence="1" id="KW-1277">Toxin-antitoxin system</keyword>
<sequence length="75" mass="8119">MSKLPVVSGKELVNALEKAGFVVVRQKGSHVSLQKITSEGTYRTVVPLHTKLAKGILLDILHQTGLSKEELIGLL</sequence>
<evidence type="ECO:0000256" key="4">
    <source>
        <dbReference type="ARBA" id="ARBA00022801"/>
    </source>
</evidence>
<gene>
    <name evidence="7" type="ORF">ASJ81_04525</name>
</gene>
<dbReference type="EMBL" id="LMVP01000146">
    <property type="protein sequence ID" value="PAV12997.1"/>
    <property type="molecule type" value="Genomic_DNA"/>
</dbReference>
<evidence type="ECO:0000256" key="6">
    <source>
        <dbReference type="ARBA" id="ARBA00023016"/>
    </source>
</evidence>
<dbReference type="GO" id="GO:0004519">
    <property type="term" value="F:endonuclease activity"/>
    <property type="evidence" value="ECO:0007669"/>
    <property type="project" value="UniProtKB-KW"/>
</dbReference>
<keyword evidence="2" id="KW-0540">Nuclease</keyword>
<evidence type="ECO:0000313" key="8">
    <source>
        <dbReference type="Proteomes" id="UP000218164"/>
    </source>
</evidence>
<dbReference type="InterPro" id="IPR038570">
    <property type="entry name" value="HicA_sf"/>
</dbReference>
<keyword evidence="8" id="KW-1185">Reference proteome</keyword>
<accession>A0A2A2HU50</accession>
<dbReference type="RefSeq" id="WP_095644189.1">
    <property type="nucleotide sequence ID" value="NZ_LMVP01000146.1"/>
</dbReference>